<evidence type="ECO:0000313" key="8">
    <source>
        <dbReference type="EMBL" id="MFD1745252.1"/>
    </source>
</evidence>
<comment type="subcellular location">
    <subcellularLocation>
        <location evidence="6">Cytoplasm</location>
    </subcellularLocation>
</comment>
<keyword evidence="1 6" id="KW-0436">Ligase</keyword>
<evidence type="ECO:0000256" key="4">
    <source>
        <dbReference type="ARBA" id="ARBA00022840"/>
    </source>
</evidence>
<dbReference type="InterPro" id="IPR014729">
    <property type="entry name" value="Rossmann-like_a/b/a_fold"/>
</dbReference>
<feature type="domain" description="tRNA(Ile)-lysidine/2-thiocytidine synthase N-terminal" evidence="7">
    <location>
        <begin position="34"/>
        <end position="227"/>
    </location>
</feature>
<reference evidence="9" key="1">
    <citation type="journal article" date="2019" name="Int. J. Syst. Evol. Microbiol.">
        <title>The Global Catalogue of Microorganisms (GCM) 10K type strain sequencing project: providing services to taxonomists for standard genome sequencing and annotation.</title>
        <authorList>
            <consortium name="The Broad Institute Genomics Platform"/>
            <consortium name="The Broad Institute Genome Sequencing Center for Infectious Disease"/>
            <person name="Wu L."/>
            <person name="Ma J."/>
        </authorList>
    </citation>
    <scope>NUCLEOTIDE SEQUENCE [LARGE SCALE GENOMIC DNA]</scope>
    <source>
        <strain evidence="9">CG52</strain>
    </source>
</reference>
<dbReference type="InterPro" id="IPR011063">
    <property type="entry name" value="TilS/TtcA_N"/>
</dbReference>
<keyword evidence="4 6" id="KW-0067">ATP-binding</keyword>
<evidence type="ECO:0000259" key="7">
    <source>
        <dbReference type="Pfam" id="PF01171"/>
    </source>
</evidence>
<dbReference type="Proteomes" id="UP001597322">
    <property type="component" value="Unassembled WGS sequence"/>
</dbReference>
<dbReference type="Gene3D" id="3.40.50.620">
    <property type="entry name" value="HUPs"/>
    <property type="match status" value="1"/>
</dbReference>
<dbReference type="Pfam" id="PF01171">
    <property type="entry name" value="ATP_bind_3"/>
    <property type="match status" value="1"/>
</dbReference>
<dbReference type="NCBIfam" id="TIGR02432">
    <property type="entry name" value="lysidine_TilS_N"/>
    <property type="match status" value="1"/>
</dbReference>
<evidence type="ECO:0000256" key="2">
    <source>
        <dbReference type="ARBA" id="ARBA00022694"/>
    </source>
</evidence>
<comment type="domain">
    <text evidence="6">The N-terminal region contains the highly conserved SGGXDS motif, predicted to be a P-loop motif involved in ATP binding.</text>
</comment>
<accession>A0ABW4M1E4</accession>
<evidence type="ECO:0000256" key="1">
    <source>
        <dbReference type="ARBA" id="ARBA00022598"/>
    </source>
</evidence>
<evidence type="ECO:0000256" key="6">
    <source>
        <dbReference type="HAMAP-Rule" id="MF_01161"/>
    </source>
</evidence>
<evidence type="ECO:0000313" key="9">
    <source>
        <dbReference type="Proteomes" id="UP001597322"/>
    </source>
</evidence>
<dbReference type="SUPFAM" id="SSF52402">
    <property type="entry name" value="Adenine nucleotide alpha hydrolases-like"/>
    <property type="match status" value="1"/>
</dbReference>
<comment type="function">
    <text evidence="6">Ligates lysine onto the cytidine present at position 34 of the AUA codon-specific tRNA(Ile) that contains the anticodon CAU, in an ATP-dependent manner. Cytidine is converted to lysidine, thus changing the amino acid specificity of the tRNA from methionine to isoleucine.</text>
</comment>
<dbReference type="InterPro" id="IPR012094">
    <property type="entry name" value="tRNA_Ile_lys_synt"/>
</dbReference>
<dbReference type="PANTHER" id="PTHR43033">
    <property type="entry name" value="TRNA(ILE)-LYSIDINE SYNTHASE-RELATED"/>
    <property type="match status" value="1"/>
</dbReference>
<gene>
    <name evidence="6 8" type="primary">tilS</name>
    <name evidence="8" type="ORF">ACFSE1_07250</name>
</gene>
<evidence type="ECO:0000256" key="5">
    <source>
        <dbReference type="ARBA" id="ARBA00048539"/>
    </source>
</evidence>
<organism evidence="8 9">
    <name type="scientific">Rhizobium helianthi</name>
    <dbReference type="NCBI Taxonomy" id="1132695"/>
    <lineage>
        <taxon>Bacteria</taxon>
        <taxon>Pseudomonadati</taxon>
        <taxon>Pseudomonadota</taxon>
        <taxon>Alphaproteobacteria</taxon>
        <taxon>Hyphomicrobiales</taxon>
        <taxon>Rhizobiaceae</taxon>
        <taxon>Rhizobium/Agrobacterium group</taxon>
        <taxon>Rhizobium</taxon>
    </lineage>
</organism>
<protein>
    <recommendedName>
        <fullName evidence="6">tRNA(Ile)-lysidine synthase</fullName>
        <ecNumber evidence="6">6.3.4.19</ecNumber>
    </recommendedName>
    <alternativeName>
        <fullName evidence="6">tRNA(Ile)-2-lysyl-cytidine synthase</fullName>
    </alternativeName>
    <alternativeName>
        <fullName evidence="6">tRNA(Ile)-lysidine synthetase</fullName>
    </alternativeName>
</protein>
<dbReference type="HAMAP" id="MF_01161">
    <property type="entry name" value="tRNA_Ile_lys_synt"/>
    <property type="match status" value="1"/>
</dbReference>
<name>A0ABW4M1E4_9HYPH</name>
<comment type="similarity">
    <text evidence="6">Belongs to the tRNA(Ile)-lysidine synthase family.</text>
</comment>
<dbReference type="EC" id="6.3.4.19" evidence="6"/>
<proteinExistence type="inferred from homology"/>
<dbReference type="GO" id="GO:0032267">
    <property type="term" value="F:tRNA(Ile)-lysidine synthase activity"/>
    <property type="evidence" value="ECO:0007669"/>
    <property type="project" value="UniProtKB-EC"/>
</dbReference>
<keyword evidence="2 6" id="KW-0819">tRNA processing</keyword>
<comment type="caution">
    <text evidence="8">The sequence shown here is derived from an EMBL/GenBank/DDBJ whole genome shotgun (WGS) entry which is preliminary data.</text>
</comment>
<evidence type="ECO:0000256" key="3">
    <source>
        <dbReference type="ARBA" id="ARBA00022741"/>
    </source>
</evidence>
<keyword evidence="6" id="KW-0963">Cytoplasm</keyword>
<dbReference type="PANTHER" id="PTHR43033:SF1">
    <property type="entry name" value="TRNA(ILE)-LYSIDINE SYNTHASE-RELATED"/>
    <property type="match status" value="1"/>
</dbReference>
<dbReference type="CDD" id="cd01992">
    <property type="entry name" value="TilS_N"/>
    <property type="match status" value="1"/>
</dbReference>
<feature type="binding site" evidence="6">
    <location>
        <begin position="39"/>
        <end position="44"/>
    </location>
    <ligand>
        <name>ATP</name>
        <dbReference type="ChEBI" id="CHEBI:30616"/>
    </ligand>
</feature>
<dbReference type="InterPro" id="IPR012795">
    <property type="entry name" value="tRNA_Ile_lys_synt_N"/>
</dbReference>
<comment type="catalytic activity">
    <reaction evidence="5 6">
        <text>cytidine(34) in tRNA(Ile2) + L-lysine + ATP = lysidine(34) in tRNA(Ile2) + AMP + diphosphate + H(+)</text>
        <dbReference type="Rhea" id="RHEA:43744"/>
        <dbReference type="Rhea" id="RHEA-COMP:10625"/>
        <dbReference type="Rhea" id="RHEA-COMP:10670"/>
        <dbReference type="ChEBI" id="CHEBI:15378"/>
        <dbReference type="ChEBI" id="CHEBI:30616"/>
        <dbReference type="ChEBI" id="CHEBI:32551"/>
        <dbReference type="ChEBI" id="CHEBI:33019"/>
        <dbReference type="ChEBI" id="CHEBI:82748"/>
        <dbReference type="ChEBI" id="CHEBI:83665"/>
        <dbReference type="ChEBI" id="CHEBI:456215"/>
        <dbReference type="EC" id="6.3.4.19"/>
    </reaction>
</comment>
<sequence>MRSIFNGDGVDTALLSPVEAADSLLKQLQKPVRLLVAISGGSDSTGLLLALHEIARLNFSAEVQIVAATVDHGLRAEARQEADAVAALCKRYSIEHTILRWEGDKPRTGIAAAARAARYEILVDAAEALGADAILTGHTLDDQIETVAMRSLRGQSPEREEGEEPHLRSGEAGMAHSVLLHQKIWLLRPFLHTRREHVRKFLEARGEGWIDDPSNENTASERVRTRRQLAGLDDGKAVAHLAGILSAQAARRSLADSAATLFAEHLSLSNHLVAHLPVCAQKGDCDVLSYALGRLIAVLGGREHAPPADRVRQIAARLAREERFSDTLGRVLLVAKRQGLYLVRESRDLPVPQLRPEERVLWDGRFLLSANKSVNVGEMPDLRESLQGFPPAIVEAACHASWQMQGAQAFSGGAIEATPVLRPWLQFLPEFDWKLANSMTDAMGLVPFVPSPLNALCQKR</sequence>
<keyword evidence="9" id="KW-1185">Reference proteome</keyword>
<dbReference type="RefSeq" id="WP_377398563.1">
    <property type="nucleotide sequence ID" value="NZ_JBHUEQ010000012.1"/>
</dbReference>
<dbReference type="EMBL" id="JBHUEQ010000012">
    <property type="protein sequence ID" value="MFD1745252.1"/>
    <property type="molecule type" value="Genomic_DNA"/>
</dbReference>
<keyword evidence="3 6" id="KW-0547">Nucleotide-binding</keyword>